<dbReference type="InterPro" id="IPR052162">
    <property type="entry name" value="Sensor_kinase/Photoreceptor"/>
</dbReference>
<dbReference type="InterPro" id="IPR001610">
    <property type="entry name" value="PAC"/>
</dbReference>
<dbReference type="SMART" id="SM00086">
    <property type="entry name" value="PAC"/>
    <property type="match status" value="3"/>
</dbReference>
<dbReference type="InterPro" id="IPR000700">
    <property type="entry name" value="PAS-assoc_C"/>
</dbReference>
<dbReference type="AlphaFoldDB" id="A0A917I1V3"/>
<evidence type="ECO:0000256" key="4">
    <source>
        <dbReference type="ARBA" id="ARBA00022679"/>
    </source>
</evidence>
<keyword evidence="5" id="KW-0418">Kinase</keyword>
<sequence length="765" mass="86941">MIGEQHYSVVFQALPIPCLVLLPNAPEFTIINVSDAYAEVTNTNRCDLIGKGFFEIFPNSPYLSDTIWKNIFDEVIRRKKPCKVAPQKYAFPTADVPARLDVKYLEVVNTPVLDAEGEIEFIIRSMTDVTDTIYHERFLEDTQHAARIGSWEVNMARQTVTWSVGLRKIYEVASNYCPDFDSTMAFYPDESDRQKIKQAFQKAMKDGTVFHIALPITTAKGHRRWLSVVGKADLVDGTCIRVYGISQDITDTKRLTDLDHLERTILELNAQRTTSLKAILADYLLGLEALLPGIYCSIHRVKDGHLLNWVAPSLPLSYTSSLHNLPIGKKTGSCGTAAYSKKRVIAKDIANDSRWAAYKHLALPHDLKACWSHPIMDSGGEVIAVLGMYYKQVKTPNHDELIIIDRTSSLLKTIIESRQNADLAQETTAMMAQGQELACFGNWQRDFETDRTTWSPTLCDIYGINPAAYLPSFEHYLALVHPDDRERVMHIVKQIHQTGNDTVFEERIVRPSGEIRHIRSWARLLTNGDNVPIKLIGACLDITETKQAELTLKNLHAELEKHLKEVEESEKKYSDLFHLSPQPMWVYDLETYRYLDVNAAAITHYGYTREEFMSMTIKDIRPPSEIQKMEAAVALSRQHDKLFSKGIYKHRKKNGEIIHVEVRSNIIKSHGRKAEIILAQDITEKLYYIEAIEAQNKKLQEIAWMQSHMVRAPLARIMGLVDLIQHVPESGIENSELLDAINSSAIELDDILRSITAKAEQINLT</sequence>
<dbReference type="EMBL" id="BMER01000006">
    <property type="protein sequence ID" value="GGH03414.1"/>
    <property type="molecule type" value="Genomic_DNA"/>
</dbReference>
<dbReference type="Pfam" id="PF08447">
    <property type="entry name" value="PAS_3"/>
    <property type="match status" value="1"/>
</dbReference>
<evidence type="ECO:0000259" key="7">
    <source>
        <dbReference type="PROSITE" id="PS50112"/>
    </source>
</evidence>
<dbReference type="Pfam" id="PF08448">
    <property type="entry name" value="PAS_4"/>
    <property type="match status" value="1"/>
</dbReference>
<dbReference type="GO" id="GO:0000155">
    <property type="term" value="F:phosphorelay sensor kinase activity"/>
    <property type="evidence" value="ECO:0007669"/>
    <property type="project" value="InterPro"/>
</dbReference>
<dbReference type="Gene3D" id="2.10.70.100">
    <property type="match status" value="1"/>
</dbReference>
<comment type="catalytic activity">
    <reaction evidence="1">
        <text>ATP + protein L-histidine = ADP + protein N-phospho-L-histidine.</text>
        <dbReference type="EC" id="2.7.13.3"/>
    </reaction>
</comment>
<feature type="coiled-coil region" evidence="6">
    <location>
        <begin position="545"/>
        <end position="576"/>
    </location>
</feature>
<evidence type="ECO:0000256" key="2">
    <source>
        <dbReference type="ARBA" id="ARBA00012438"/>
    </source>
</evidence>
<evidence type="ECO:0000256" key="1">
    <source>
        <dbReference type="ARBA" id="ARBA00000085"/>
    </source>
</evidence>
<proteinExistence type="predicted"/>
<evidence type="ECO:0000256" key="3">
    <source>
        <dbReference type="ARBA" id="ARBA00022553"/>
    </source>
</evidence>
<dbReference type="PANTHER" id="PTHR43304:SF1">
    <property type="entry name" value="PAC DOMAIN-CONTAINING PROTEIN"/>
    <property type="match status" value="1"/>
</dbReference>
<accession>A0A917I1V3</accession>
<dbReference type="CDD" id="cd00130">
    <property type="entry name" value="PAS"/>
    <property type="match status" value="2"/>
</dbReference>
<dbReference type="Pfam" id="PF13426">
    <property type="entry name" value="PAS_9"/>
    <property type="match status" value="2"/>
</dbReference>
<dbReference type="InterPro" id="IPR036097">
    <property type="entry name" value="HisK_dim/P_sf"/>
</dbReference>
<dbReference type="SUPFAM" id="SSF55785">
    <property type="entry name" value="PYP-like sensor domain (PAS domain)"/>
    <property type="match status" value="4"/>
</dbReference>
<name>A0A917I1V3_9SPHI</name>
<reference evidence="9" key="1">
    <citation type="journal article" date="2014" name="Int. J. Syst. Evol. Microbiol.">
        <title>Complete genome sequence of Corynebacterium casei LMG S-19264T (=DSM 44701T), isolated from a smear-ripened cheese.</title>
        <authorList>
            <consortium name="US DOE Joint Genome Institute (JGI-PGF)"/>
            <person name="Walter F."/>
            <person name="Albersmeier A."/>
            <person name="Kalinowski J."/>
            <person name="Ruckert C."/>
        </authorList>
    </citation>
    <scope>NUCLEOTIDE SEQUENCE</scope>
    <source>
        <strain evidence="9">CGMCC 1.12195</strain>
    </source>
</reference>
<dbReference type="InterPro" id="IPR000014">
    <property type="entry name" value="PAS"/>
</dbReference>
<dbReference type="PANTHER" id="PTHR43304">
    <property type="entry name" value="PHYTOCHROME-LIKE PROTEIN CPH1"/>
    <property type="match status" value="1"/>
</dbReference>
<dbReference type="InterPro" id="IPR013656">
    <property type="entry name" value="PAS_4"/>
</dbReference>
<gene>
    <name evidence="9" type="ORF">GCM10007415_44500</name>
</gene>
<dbReference type="PROSITE" id="PS50113">
    <property type="entry name" value="PAC"/>
    <property type="match status" value="1"/>
</dbReference>
<dbReference type="PROSITE" id="PS50112">
    <property type="entry name" value="PAS"/>
    <property type="match status" value="1"/>
</dbReference>
<dbReference type="InterPro" id="IPR029016">
    <property type="entry name" value="GAF-like_dom_sf"/>
</dbReference>
<evidence type="ECO:0000313" key="10">
    <source>
        <dbReference type="Proteomes" id="UP000660862"/>
    </source>
</evidence>
<dbReference type="Pfam" id="PF13185">
    <property type="entry name" value="GAF_2"/>
    <property type="match status" value="1"/>
</dbReference>
<protein>
    <recommendedName>
        <fullName evidence="2">histidine kinase</fullName>
        <ecNumber evidence="2">2.7.13.3</ecNumber>
    </recommendedName>
</protein>
<feature type="domain" description="PAC" evidence="8">
    <location>
        <begin position="502"/>
        <end position="554"/>
    </location>
</feature>
<keyword evidence="10" id="KW-1185">Reference proteome</keyword>
<dbReference type="InterPro" id="IPR003661">
    <property type="entry name" value="HisK_dim/P_dom"/>
</dbReference>
<evidence type="ECO:0000256" key="6">
    <source>
        <dbReference type="SAM" id="Coils"/>
    </source>
</evidence>
<dbReference type="InterPro" id="IPR013655">
    <property type="entry name" value="PAS_fold_3"/>
</dbReference>
<dbReference type="Gene3D" id="3.30.450.40">
    <property type="match status" value="1"/>
</dbReference>
<keyword evidence="3" id="KW-0597">Phosphoprotein</keyword>
<dbReference type="RefSeq" id="WP_188508322.1">
    <property type="nucleotide sequence ID" value="NZ_BMER01000006.1"/>
</dbReference>
<comment type="caution">
    <text evidence="9">The sequence shown here is derived from an EMBL/GenBank/DDBJ whole genome shotgun (WGS) entry which is preliminary data.</text>
</comment>
<organism evidence="9 10">
    <name type="scientific">Parapedobacter pyrenivorans</name>
    <dbReference type="NCBI Taxonomy" id="1305674"/>
    <lineage>
        <taxon>Bacteria</taxon>
        <taxon>Pseudomonadati</taxon>
        <taxon>Bacteroidota</taxon>
        <taxon>Sphingobacteriia</taxon>
        <taxon>Sphingobacteriales</taxon>
        <taxon>Sphingobacteriaceae</taxon>
        <taxon>Parapedobacter</taxon>
    </lineage>
</organism>
<dbReference type="NCBIfam" id="TIGR00229">
    <property type="entry name" value="sensory_box"/>
    <property type="match status" value="2"/>
</dbReference>
<keyword evidence="6" id="KW-0175">Coiled coil</keyword>
<evidence type="ECO:0000256" key="5">
    <source>
        <dbReference type="ARBA" id="ARBA00022777"/>
    </source>
</evidence>
<keyword evidence="4" id="KW-0808">Transferase</keyword>
<dbReference type="SMART" id="SM00065">
    <property type="entry name" value="GAF"/>
    <property type="match status" value="1"/>
</dbReference>
<dbReference type="Gene3D" id="3.30.450.20">
    <property type="entry name" value="PAS domain"/>
    <property type="match status" value="4"/>
</dbReference>
<dbReference type="CDD" id="cd00082">
    <property type="entry name" value="HisKA"/>
    <property type="match status" value="1"/>
</dbReference>
<dbReference type="SUPFAM" id="SSF47384">
    <property type="entry name" value="Homodimeric domain of signal transducing histidine kinase"/>
    <property type="match status" value="1"/>
</dbReference>
<dbReference type="EC" id="2.7.13.3" evidence="2"/>
<evidence type="ECO:0000313" key="9">
    <source>
        <dbReference type="EMBL" id="GGH03414.1"/>
    </source>
</evidence>
<dbReference type="Proteomes" id="UP000660862">
    <property type="component" value="Unassembled WGS sequence"/>
</dbReference>
<feature type="domain" description="PAS" evidence="7">
    <location>
        <begin position="569"/>
        <end position="640"/>
    </location>
</feature>
<dbReference type="SMART" id="SM00091">
    <property type="entry name" value="PAS"/>
    <property type="match status" value="3"/>
</dbReference>
<dbReference type="SUPFAM" id="SSF55781">
    <property type="entry name" value="GAF domain-like"/>
    <property type="match status" value="1"/>
</dbReference>
<dbReference type="InterPro" id="IPR035965">
    <property type="entry name" value="PAS-like_dom_sf"/>
</dbReference>
<reference evidence="9" key="2">
    <citation type="submission" date="2020-09" db="EMBL/GenBank/DDBJ databases">
        <authorList>
            <person name="Sun Q."/>
            <person name="Zhou Y."/>
        </authorList>
    </citation>
    <scope>NUCLEOTIDE SEQUENCE</scope>
    <source>
        <strain evidence="9">CGMCC 1.12195</strain>
    </source>
</reference>
<evidence type="ECO:0000259" key="8">
    <source>
        <dbReference type="PROSITE" id="PS50113"/>
    </source>
</evidence>
<dbReference type="InterPro" id="IPR003018">
    <property type="entry name" value="GAF"/>
</dbReference>